<dbReference type="Pfam" id="PF00535">
    <property type="entry name" value="Glycos_transf_2"/>
    <property type="match status" value="1"/>
</dbReference>
<dbReference type="PANTHER" id="PTHR43685:SF3">
    <property type="entry name" value="SLR2126 PROTEIN"/>
    <property type="match status" value="1"/>
</dbReference>
<keyword evidence="2" id="KW-0808">Transferase</keyword>
<dbReference type="EMBL" id="FXSZ01000004">
    <property type="protein sequence ID" value="SMO58657.1"/>
    <property type="molecule type" value="Genomic_DNA"/>
</dbReference>
<proteinExistence type="predicted"/>
<accession>A0A521CGR8</accession>
<evidence type="ECO:0000313" key="2">
    <source>
        <dbReference type="EMBL" id="SMO58657.1"/>
    </source>
</evidence>
<protein>
    <submittedName>
        <fullName evidence="2">Glycosyl transferase family 2</fullName>
    </submittedName>
</protein>
<reference evidence="2 3" key="1">
    <citation type="submission" date="2017-05" db="EMBL/GenBank/DDBJ databases">
        <authorList>
            <person name="Varghese N."/>
            <person name="Submissions S."/>
        </authorList>
    </citation>
    <scope>NUCLEOTIDE SEQUENCE [LARGE SCALE GENOMIC DNA]</scope>
    <source>
        <strain evidence="2 3">DSM 21342</strain>
    </source>
</reference>
<dbReference type="RefSeq" id="WP_142602950.1">
    <property type="nucleotide sequence ID" value="NZ_FXSZ01000004.1"/>
</dbReference>
<dbReference type="PANTHER" id="PTHR43685">
    <property type="entry name" value="GLYCOSYLTRANSFERASE"/>
    <property type="match status" value="1"/>
</dbReference>
<dbReference type="Gene3D" id="3.90.550.10">
    <property type="entry name" value="Spore Coat Polysaccharide Biosynthesis Protein SpsA, Chain A"/>
    <property type="match status" value="1"/>
</dbReference>
<organism evidence="2 3">
    <name type="scientific">Solitalea koreensis</name>
    <dbReference type="NCBI Taxonomy" id="543615"/>
    <lineage>
        <taxon>Bacteria</taxon>
        <taxon>Pseudomonadati</taxon>
        <taxon>Bacteroidota</taxon>
        <taxon>Sphingobacteriia</taxon>
        <taxon>Sphingobacteriales</taxon>
        <taxon>Sphingobacteriaceae</taxon>
        <taxon>Solitalea</taxon>
    </lineage>
</organism>
<feature type="domain" description="Glycosyltransferase 2-like" evidence="1">
    <location>
        <begin position="8"/>
        <end position="188"/>
    </location>
</feature>
<dbReference type="AlphaFoldDB" id="A0A521CGR8"/>
<sequence>MKNRPSTSLIISTYNWPDALRLCLLSVLNQTVIPDEVIIADDGSKDDTKILIEEFSKDFPTKLIHVWQPDEGFQLAKIRNKAIAQATGEYIIQIDGDIIMSPHFIGDHIQFSKKKTFVRASRIYINAELSTELLKTNSIDVSVFKKGVSNFFSGLRIPFLWNYFADKYKKHEVIEIHGCNMAFWRKDAIEVNGYDEEFIGWGPEDKEFIMRLTNLGKKKRFIKQGGIAFHIYHKENSREMLKANEERFYNTINQKLTTCKTGVLQYL</sequence>
<dbReference type="SUPFAM" id="SSF53448">
    <property type="entry name" value="Nucleotide-diphospho-sugar transferases"/>
    <property type="match status" value="1"/>
</dbReference>
<dbReference type="GO" id="GO:0016740">
    <property type="term" value="F:transferase activity"/>
    <property type="evidence" value="ECO:0007669"/>
    <property type="project" value="UniProtKB-KW"/>
</dbReference>
<evidence type="ECO:0000313" key="3">
    <source>
        <dbReference type="Proteomes" id="UP000315971"/>
    </source>
</evidence>
<evidence type="ECO:0000259" key="1">
    <source>
        <dbReference type="Pfam" id="PF00535"/>
    </source>
</evidence>
<dbReference type="CDD" id="cd06420">
    <property type="entry name" value="GT2_Chondriotin_Pol_N"/>
    <property type="match status" value="1"/>
</dbReference>
<keyword evidence="3" id="KW-1185">Reference proteome</keyword>
<dbReference type="InterPro" id="IPR050834">
    <property type="entry name" value="Glycosyltransf_2"/>
</dbReference>
<dbReference type="Proteomes" id="UP000315971">
    <property type="component" value="Unassembled WGS sequence"/>
</dbReference>
<name>A0A521CGR8_9SPHI</name>
<dbReference type="InterPro" id="IPR029044">
    <property type="entry name" value="Nucleotide-diphossugar_trans"/>
</dbReference>
<dbReference type="InterPro" id="IPR001173">
    <property type="entry name" value="Glyco_trans_2-like"/>
</dbReference>
<dbReference type="OrthoDB" id="9801954at2"/>
<gene>
    <name evidence="2" type="ORF">SAMN06265350_10454</name>
</gene>